<dbReference type="InterPro" id="IPR036383">
    <property type="entry name" value="TSP1_rpt_sf"/>
</dbReference>
<organism evidence="2 3">
    <name type="scientific">Dreissena polymorpha</name>
    <name type="common">Zebra mussel</name>
    <name type="synonym">Mytilus polymorpha</name>
    <dbReference type="NCBI Taxonomy" id="45954"/>
    <lineage>
        <taxon>Eukaryota</taxon>
        <taxon>Metazoa</taxon>
        <taxon>Spiralia</taxon>
        <taxon>Lophotrochozoa</taxon>
        <taxon>Mollusca</taxon>
        <taxon>Bivalvia</taxon>
        <taxon>Autobranchia</taxon>
        <taxon>Heteroconchia</taxon>
        <taxon>Euheterodonta</taxon>
        <taxon>Imparidentia</taxon>
        <taxon>Neoheterodontei</taxon>
        <taxon>Myida</taxon>
        <taxon>Dreissenoidea</taxon>
        <taxon>Dreissenidae</taxon>
        <taxon>Dreissena</taxon>
    </lineage>
</organism>
<dbReference type="Gene3D" id="2.20.100.10">
    <property type="entry name" value="Thrombospondin type-1 (TSP1) repeat"/>
    <property type="match status" value="1"/>
</dbReference>
<keyword evidence="3" id="KW-1185">Reference proteome</keyword>
<dbReference type="AlphaFoldDB" id="A0A9D4C7L7"/>
<evidence type="ECO:0000313" key="3">
    <source>
        <dbReference type="Proteomes" id="UP000828390"/>
    </source>
</evidence>
<evidence type="ECO:0000313" key="2">
    <source>
        <dbReference type="EMBL" id="KAH3718943.1"/>
    </source>
</evidence>
<dbReference type="InterPro" id="IPR000884">
    <property type="entry name" value="TSP1_rpt"/>
</dbReference>
<dbReference type="Proteomes" id="UP000828390">
    <property type="component" value="Unassembled WGS sequence"/>
</dbReference>
<gene>
    <name evidence="2" type="ORF">DPMN_061770</name>
</gene>
<dbReference type="Pfam" id="PF00090">
    <property type="entry name" value="TSP_1"/>
    <property type="match status" value="1"/>
</dbReference>
<dbReference type="PROSITE" id="PS50092">
    <property type="entry name" value="TSP1"/>
    <property type="match status" value="1"/>
</dbReference>
<evidence type="ECO:0000256" key="1">
    <source>
        <dbReference type="SAM" id="SignalP"/>
    </source>
</evidence>
<dbReference type="PRINTS" id="PR01705">
    <property type="entry name" value="TSP1REPEAT"/>
</dbReference>
<accession>A0A9D4C7L7</accession>
<dbReference type="SMART" id="SM00209">
    <property type="entry name" value="TSP1"/>
    <property type="match status" value="1"/>
</dbReference>
<feature type="chain" id="PRO_5038562172" evidence="1">
    <location>
        <begin position="21"/>
        <end position="89"/>
    </location>
</feature>
<feature type="signal peptide" evidence="1">
    <location>
        <begin position="1"/>
        <end position="20"/>
    </location>
</feature>
<dbReference type="EMBL" id="JAIWYP010000013">
    <property type="protein sequence ID" value="KAH3718943.1"/>
    <property type="molecule type" value="Genomic_DNA"/>
</dbReference>
<sequence length="89" mass="9865">MLSASCATCLSVVGTWSTWGEWSACSTSCGVGTRLRTRYCSSETMSRDVTLNCTRGNTTEKESCVSTCKGWWTFNVRHYFDGEVLSLVQ</sequence>
<proteinExistence type="predicted"/>
<reference evidence="2" key="2">
    <citation type="submission" date="2020-11" db="EMBL/GenBank/DDBJ databases">
        <authorList>
            <person name="McCartney M.A."/>
            <person name="Auch B."/>
            <person name="Kono T."/>
            <person name="Mallez S."/>
            <person name="Becker A."/>
            <person name="Gohl D.M."/>
            <person name="Silverstein K.A.T."/>
            <person name="Koren S."/>
            <person name="Bechman K.B."/>
            <person name="Herman A."/>
            <person name="Abrahante J.E."/>
            <person name="Garbe J."/>
        </authorList>
    </citation>
    <scope>NUCLEOTIDE SEQUENCE</scope>
    <source>
        <strain evidence="2">Duluth1</strain>
        <tissue evidence="2">Whole animal</tissue>
    </source>
</reference>
<name>A0A9D4C7L7_DREPO</name>
<keyword evidence="1" id="KW-0732">Signal</keyword>
<dbReference type="SUPFAM" id="SSF82895">
    <property type="entry name" value="TSP-1 type 1 repeat"/>
    <property type="match status" value="1"/>
</dbReference>
<protein>
    <submittedName>
        <fullName evidence="2">Uncharacterized protein</fullName>
    </submittedName>
</protein>
<comment type="caution">
    <text evidence="2">The sequence shown here is derived from an EMBL/GenBank/DDBJ whole genome shotgun (WGS) entry which is preliminary data.</text>
</comment>
<reference evidence="2" key="1">
    <citation type="journal article" date="2019" name="bioRxiv">
        <title>The Genome of the Zebra Mussel, Dreissena polymorpha: A Resource for Invasive Species Research.</title>
        <authorList>
            <person name="McCartney M.A."/>
            <person name="Auch B."/>
            <person name="Kono T."/>
            <person name="Mallez S."/>
            <person name="Zhang Y."/>
            <person name="Obille A."/>
            <person name="Becker A."/>
            <person name="Abrahante J.E."/>
            <person name="Garbe J."/>
            <person name="Badalamenti J.P."/>
            <person name="Herman A."/>
            <person name="Mangelson H."/>
            <person name="Liachko I."/>
            <person name="Sullivan S."/>
            <person name="Sone E.D."/>
            <person name="Koren S."/>
            <person name="Silverstein K.A.T."/>
            <person name="Beckman K.B."/>
            <person name="Gohl D.M."/>
        </authorList>
    </citation>
    <scope>NUCLEOTIDE SEQUENCE</scope>
    <source>
        <strain evidence="2">Duluth1</strain>
        <tissue evidence="2">Whole animal</tissue>
    </source>
</reference>